<reference evidence="1" key="1">
    <citation type="submission" date="2021-05" db="EMBL/GenBank/DDBJ databases">
        <title>Comparative genomics of three Colletotrichum scovillei strains and genetic complementation revealed genes involved fungal growth and virulence on chili pepper.</title>
        <authorList>
            <person name="Hsieh D.-K."/>
            <person name="Chuang S.-C."/>
            <person name="Chen C.-Y."/>
            <person name="Chao Y.-T."/>
            <person name="Lu M.-Y.J."/>
            <person name="Lee M.-H."/>
            <person name="Shih M.-C."/>
        </authorList>
    </citation>
    <scope>NUCLEOTIDE SEQUENCE</scope>
    <source>
        <strain evidence="1">Coll-153</strain>
    </source>
</reference>
<feature type="non-terminal residue" evidence="1">
    <location>
        <position position="1"/>
    </location>
</feature>
<comment type="caution">
    <text evidence="1">The sequence shown here is derived from an EMBL/GenBank/DDBJ whole genome shotgun (WGS) entry which is preliminary data.</text>
</comment>
<gene>
    <name evidence="1" type="ORF">JMJ77_005989</name>
</gene>
<name>A0A9P7UMD1_9PEZI</name>
<accession>A0A9P7UMD1</accession>
<dbReference type="Proteomes" id="UP000699042">
    <property type="component" value="Unassembled WGS sequence"/>
</dbReference>
<dbReference type="AlphaFoldDB" id="A0A9P7UMD1"/>
<proteinExistence type="predicted"/>
<dbReference type="EMBL" id="JAESDN010000001">
    <property type="protein sequence ID" value="KAG7058616.1"/>
    <property type="molecule type" value="Genomic_DNA"/>
</dbReference>
<evidence type="ECO:0000313" key="1">
    <source>
        <dbReference type="EMBL" id="KAG7058616.1"/>
    </source>
</evidence>
<sequence>AEETSTASGSILTLGAHYLAVGYLRYLIHSPNSRYLPTLA</sequence>
<keyword evidence="2" id="KW-1185">Reference proteome</keyword>
<evidence type="ECO:0000313" key="2">
    <source>
        <dbReference type="Proteomes" id="UP000699042"/>
    </source>
</evidence>
<organism evidence="1 2">
    <name type="scientific">Colletotrichum scovillei</name>
    <dbReference type="NCBI Taxonomy" id="1209932"/>
    <lineage>
        <taxon>Eukaryota</taxon>
        <taxon>Fungi</taxon>
        <taxon>Dikarya</taxon>
        <taxon>Ascomycota</taxon>
        <taxon>Pezizomycotina</taxon>
        <taxon>Sordariomycetes</taxon>
        <taxon>Hypocreomycetidae</taxon>
        <taxon>Glomerellales</taxon>
        <taxon>Glomerellaceae</taxon>
        <taxon>Colletotrichum</taxon>
        <taxon>Colletotrichum acutatum species complex</taxon>
    </lineage>
</organism>
<protein>
    <submittedName>
        <fullName evidence="1">Uncharacterized protein</fullName>
    </submittedName>
</protein>